<feature type="non-terminal residue" evidence="2">
    <location>
        <position position="1"/>
    </location>
</feature>
<dbReference type="PANTHER" id="PTHR33050">
    <property type="entry name" value="REVERSE TRANSCRIPTASE DOMAIN-CONTAINING PROTEIN"/>
    <property type="match status" value="1"/>
</dbReference>
<name>A0ABN8QVT7_9CNID</name>
<dbReference type="InterPro" id="IPR052055">
    <property type="entry name" value="Hepadnavirus_pol/RT"/>
</dbReference>
<dbReference type="Proteomes" id="UP001159405">
    <property type="component" value="Unassembled WGS sequence"/>
</dbReference>
<evidence type="ECO:0000313" key="2">
    <source>
        <dbReference type="EMBL" id="CAH3170766.1"/>
    </source>
</evidence>
<gene>
    <name evidence="2" type="ORF">PLOB_00010950</name>
</gene>
<proteinExistence type="predicted"/>
<organism evidence="2 3">
    <name type="scientific">Porites lobata</name>
    <dbReference type="NCBI Taxonomy" id="104759"/>
    <lineage>
        <taxon>Eukaryota</taxon>
        <taxon>Metazoa</taxon>
        <taxon>Cnidaria</taxon>
        <taxon>Anthozoa</taxon>
        <taxon>Hexacorallia</taxon>
        <taxon>Scleractinia</taxon>
        <taxon>Fungiina</taxon>
        <taxon>Poritidae</taxon>
        <taxon>Porites</taxon>
    </lineage>
</organism>
<dbReference type="InterPro" id="IPR010998">
    <property type="entry name" value="Integrase_recombinase_N"/>
</dbReference>
<protein>
    <submittedName>
        <fullName evidence="2">Uncharacterized protein</fullName>
    </submittedName>
</protein>
<sequence length="513" mass="57725">FFVDGIGGSPDYASCLVHSRLCRSDLDSAGFFVNLQKSVWEPSQVGTWLGFHLDFTSVAGQLNSIFLAIGNIVRLMSRAMYTQISAQNSWFSNFYLEDSVVEGLNVARIISVGSRKSCLQSEAKRIFEICVHHGISIEPEWVPRSSNEQADYLSRIVDFDDWSVSPHIFRFLDLKWGPHSIDRFADEHNHLLPRFDFRFWNPYCEAMDTFTRSWDFDNNLVCPPPHLVPRTLRHMRSCCARGTLIVPLWRSAPFWPLLTTDGSHVAHFVEYWVDLPPLKTTVCMGRHSSGVFGRDNLNFRVLAVRFNFRSARFFFTGFCTSDHARLVLSVSVGGLQVASGWLMQTPLGLFVLASGWLARSHSIMWSDFRAAVPQASSALPSLVSFLPDVVLASRAPSTSSKYFSSYNRWRSWTREHGLTVFPASPFHFAIYLRHLMTGAKTASSLESAIHSIAWFHQLGGESSPSDHLLVKSTLAGAQSLLAHQTTKKEPITVSQLEQLVSSKADSMASLYKI</sequence>
<dbReference type="PANTHER" id="PTHR33050:SF7">
    <property type="entry name" value="RIBONUCLEASE H"/>
    <property type="match status" value="1"/>
</dbReference>
<dbReference type="SUPFAM" id="SSF47823">
    <property type="entry name" value="lambda integrase-like, N-terminal domain"/>
    <property type="match status" value="1"/>
</dbReference>
<reference evidence="2 3" key="1">
    <citation type="submission" date="2022-05" db="EMBL/GenBank/DDBJ databases">
        <authorList>
            <consortium name="Genoscope - CEA"/>
            <person name="William W."/>
        </authorList>
    </citation>
    <scope>NUCLEOTIDE SEQUENCE [LARGE SCALE GENOMIC DNA]</scope>
</reference>
<evidence type="ECO:0000313" key="3">
    <source>
        <dbReference type="Proteomes" id="UP001159405"/>
    </source>
</evidence>
<dbReference type="Gene3D" id="1.10.150.130">
    <property type="match status" value="1"/>
</dbReference>
<keyword evidence="3" id="KW-1185">Reference proteome</keyword>
<accession>A0ABN8QVT7</accession>
<evidence type="ECO:0000256" key="1">
    <source>
        <dbReference type="ARBA" id="ARBA00023125"/>
    </source>
</evidence>
<dbReference type="EMBL" id="CALNXK010000158">
    <property type="protein sequence ID" value="CAH3170766.1"/>
    <property type="molecule type" value="Genomic_DNA"/>
</dbReference>
<comment type="caution">
    <text evidence="2">The sequence shown here is derived from an EMBL/GenBank/DDBJ whole genome shotgun (WGS) entry which is preliminary data.</text>
</comment>
<keyword evidence="1" id="KW-0238">DNA-binding</keyword>